<reference evidence="3" key="1">
    <citation type="journal article" date="2019" name="bioRxiv">
        <title>The Genome of the Zebra Mussel, Dreissena polymorpha: A Resource for Invasive Species Research.</title>
        <authorList>
            <person name="McCartney M.A."/>
            <person name="Auch B."/>
            <person name="Kono T."/>
            <person name="Mallez S."/>
            <person name="Zhang Y."/>
            <person name="Obille A."/>
            <person name="Becker A."/>
            <person name="Abrahante J.E."/>
            <person name="Garbe J."/>
            <person name="Badalamenti J.P."/>
            <person name="Herman A."/>
            <person name="Mangelson H."/>
            <person name="Liachko I."/>
            <person name="Sullivan S."/>
            <person name="Sone E.D."/>
            <person name="Koren S."/>
            <person name="Silverstein K.A.T."/>
            <person name="Beckman K.B."/>
            <person name="Gohl D.M."/>
        </authorList>
    </citation>
    <scope>NUCLEOTIDE SEQUENCE</scope>
    <source>
        <strain evidence="3">Duluth1</strain>
        <tissue evidence="3">Whole animal</tissue>
    </source>
</reference>
<dbReference type="Proteomes" id="UP000828390">
    <property type="component" value="Unassembled WGS sequence"/>
</dbReference>
<evidence type="ECO:0000256" key="1">
    <source>
        <dbReference type="SAM" id="Coils"/>
    </source>
</evidence>
<feature type="compositionally biased region" description="Basic and acidic residues" evidence="2">
    <location>
        <begin position="365"/>
        <end position="375"/>
    </location>
</feature>
<dbReference type="AlphaFoldDB" id="A0A9D4KPU1"/>
<name>A0A9D4KPU1_DREPO</name>
<organism evidence="3 4">
    <name type="scientific">Dreissena polymorpha</name>
    <name type="common">Zebra mussel</name>
    <name type="synonym">Mytilus polymorpha</name>
    <dbReference type="NCBI Taxonomy" id="45954"/>
    <lineage>
        <taxon>Eukaryota</taxon>
        <taxon>Metazoa</taxon>
        <taxon>Spiralia</taxon>
        <taxon>Lophotrochozoa</taxon>
        <taxon>Mollusca</taxon>
        <taxon>Bivalvia</taxon>
        <taxon>Autobranchia</taxon>
        <taxon>Heteroconchia</taxon>
        <taxon>Euheterodonta</taxon>
        <taxon>Imparidentia</taxon>
        <taxon>Neoheterodontei</taxon>
        <taxon>Myida</taxon>
        <taxon>Dreissenoidea</taxon>
        <taxon>Dreissenidae</taxon>
        <taxon>Dreissena</taxon>
    </lineage>
</organism>
<keyword evidence="4" id="KW-1185">Reference proteome</keyword>
<keyword evidence="1" id="KW-0175">Coiled coil</keyword>
<dbReference type="OrthoDB" id="6159173at2759"/>
<gene>
    <name evidence="3" type="ORF">DPMN_117408</name>
</gene>
<accession>A0A9D4KPU1</accession>
<dbReference type="EMBL" id="JAIWYP010000004">
    <property type="protein sequence ID" value="KAH3843875.1"/>
    <property type="molecule type" value="Genomic_DNA"/>
</dbReference>
<feature type="coiled-coil region" evidence="1">
    <location>
        <begin position="38"/>
        <end position="125"/>
    </location>
</feature>
<protein>
    <submittedName>
        <fullName evidence="3">Uncharacterized protein</fullName>
    </submittedName>
</protein>
<evidence type="ECO:0000313" key="4">
    <source>
        <dbReference type="Proteomes" id="UP000828390"/>
    </source>
</evidence>
<reference evidence="3" key="2">
    <citation type="submission" date="2020-11" db="EMBL/GenBank/DDBJ databases">
        <authorList>
            <person name="McCartney M.A."/>
            <person name="Auch B."/>
            <person name="Kono T."/>
            <person name="Mallez S."/>
            <person name="Becker A."/>
            <person name="Gohl D.M."/>
            <person name="Silverstein K.A.T."/>
            <person name="Koren S."/>
            <person name="Bechman K.B."/>
            <person name="Herman A."/>
            <person name="Abrahante J.E."/>
            <person name="Garbe J."/>
        </authorList>
    </citation>
    <scope>NUCLEOTIDE SEQUENCE</scope>
    <source>
        <strain evidence="3">Duluth1</strain>
        <tissue evidence="3">Whole animal</tissue>
    </source>
</reference>
<evidence type="ECO:0000256" key="2">
    <source>
        <dbReference type="SAM" id="MobiDB-lite"/>
    </source>
</evidence>
<feature type="region of interest" description="Disordered" evidence="2">
    <location>
        <begin position="335"/>
        <end position="425"/>
    </location>
</feature>
<comment type="caution">
    <text evidence="3">The sequence shown here is derived from an EMBL/GenBank/DDBJ whole genome shotgun (WGS) entry which is preliminary data.</text>
</comment>
<sequence length="450" mass="51325">MSIILPDNSDTSNMTMTSVGVQADVNDPEGILGVIRSFREQMVEIQQLNQTLIDLKNARQSKLDTTTTLSERLSEQIDDLIRRAETTESILHDDKSAIDAYSKELEDLINENERLELEVGGHEVHVTAKDLEMEQRLTGFVEADLDERMETLASLHRQLADTLAECDTQWHEIKAETLQTNEEVLKHEAMLEHLHELKLARCAGSNSDAEFRSLVQRMISYHDNQMEQKLLLSKLMEARLQERDMEFEIGQLTREKRDLWRRCLDLENLLEEITGTEDQGNMLRPAAAYSDLPDIMNERLPRATSDTDLTDEQVHHGRLLHRCTKATHLVVGMSDEEADTEHLESAVGQRASTDDVIDDVTQGGDEEHPQERETNQEEPSPETEPEVPPDVPTQRELSEQSPEASFINKLRKRVGGISRTASQRFNTGFRLAASGSMRQFNQANFMKRRK</sequence>
<proteinExistence type="predicted"/>
<evidence type="ECO:0000313" key="3">
    <source>
        <dbReference type="EMBL" id="KAH3843875.1"/>
    </source>
</evidence>